<keyword evidence="7 10" id="KW-0520">NAD</keyword>
<evidence type="ECO:0000313" key="11">
    <source>
        <dbReference type="RefSeq" id="XP_020009930.1"/>
    </source>
</evidence>
<name>A0A8B7TX57_CASCN</name>
<keyword evidence="5" id="KW-0732">Signal</keyword>
<dbReference type="PRINTS" id="PR00970">
    <property type="entry name" value="RIBTRNSFRASE"/>
</dbReference>
<dbReference type="OrthoDB" id="423533at2759"/>
<dbReference type="Pfam" id="PF01129">
    <property type="entry name" value="ART"/>
    <property type="match status" value="1"/>
</dbReference>
<dbReference type="KEGG" id="ccan:109678990"/>
<keyword evidence="6 10" id="KW-0521">NADP</keyword>
<evidence type="ECO:0000256" key="10">
    <source>
        <dbReference type="RuleBase" id="RU361228"/>
    </source>
</evidence>
<organism evidence="11">
    <name type="scientific">Castor canadensis</name>
    <name type="common">American beaver</name>
    <dbReference type="NCBI Taxonomy" id="51338"/>
    <lineage>
        <taxon>Eukaryota</taxon>
        <taxon>Metazoa</taxon>
        <taxon>Chordata</taxon>
        <taxon>Craniata</taxon>
        <taxon>Vertebrata</taxon>
        <taxon>Euteleostomi</taxon>
        <taxon>Mammalia</taxon>
        <taxon>Eutheria</taxon>
        <taxon>Euarchontoglires</taxon>
        <taxon>Glires</taxon>
        <taxon>Rodentia</taxon>
        <taxon>Castorimorpha</taxon>
        <taxon>Castoridae</taxon>
        <taxon>Castor</taxon>
    </lineage>
</organism>
<comment type="catalytic activity">
    <reaction evidence="9 10">
        <text>L-arginyl-[protein] + NAD(+) = N(omega)-(ADP-D-ribosyl)-L-arginyl-[protein] + nicotinamide + H(+)</text>
        <dbReference type="Rhea" id="RHEA:19149"/>
        <dbReference type="Rhea" id="RHEA-COMP:10532"/>
        <dbReference type="Rhea" id="RHEA-COMP:15087"/>
        <dbReference type="ChEBI" id="CHEBI:15378"/>
        <dbReference type="ChEBI" id="CHEBI:17154"/>
        <dbReference type="ChEBI" id="CHEBI:29965"/>
        <dbReference type="ChEBI" id="CHEBI:57540"/>
        <dbReference type="ChEBI" id="CHEBI:142554"/>
        <dbReference type="EC" id="2.4.2.31"/>
    </reaction>
</comment>
<evidence type="ECO:0000256" key="6">
    <source>
        <dbReference type="ARBA" id="ARBA00022857"/>
    </source>
</evidence>
<evidence type="ECO:0000256" key="8">
    <source>
        <dbReference type="ARBA" id="ARBA00023157"/>
    </source>
</evidence>
<dbReference type="InterPro" id="IPR050999">
    <property type="entry name" value="ADP-ribosyltransferase_ARG"/>
</dbReference>
<evidence type="ECO:0000256" key="3">
    <source>
        <dbReference type="ARBA" id="ARBA00022679"/>
    </source>
</evidence>
<dbReference type="SUPFAM" id="SSF56399">
    <property type="entry name" value="ADP-ribosylation"/>
    <property type="match status" value="1"/>
</dbReference>
<keyword evidence="2 10" id="KW-0328">Glycosyltransferase</keyword>
<sequence>MHRSDFDPDKLLFGSLGSPLFLNWKMTSLLAMEVHMSLLTWWLTQQVTSLTEDFQLDMASSAFDDQYEGCVDEMEAEAPKLLKEELNMNTLLKSEWEMAEKKWKQIKNRINYPKSFNDFHGTAVVAYTGCLAIHFNKAVREFHQNSHTFQYKAFHYYLTRALQLLRTQSCPTVYRGSKTKFSYSRTGRVRFGQFTSSSLNRNVAVSSQFFSYDGTLFVIKTCLGVNIREFSLYPLEEEVLIPGYEVYHKVTVTETSKKYNEIFLEDPQRMKSNFNCFYSSSAKNPNEQDSNFNSSGRKGPMFLLLLLLGLPVLLSAPTEL</sequence>
<dbReference type="PANTHER" id="PTHR10339:SF24">
    <property type="entry name" value="T-CELL ECTO-ADP-RIBOSYLTRANSFERASE 1-RELATED"/>
    <property type="match status" value="1"/>
</dbReference>
<comment type="similarity">
    <text evidence="1 10">Belongs to the Arg-specific ADP-ribosyltransferase family.</text>
</comment>
<proteinExistence type="inferred from homology"/>
<accession>A0A8B7TX57</accession>
<dbReference type="FunFam" id="3.90.176.10:FF:000001">
    <property type="entry name" value="NAD(P)(+)--arginine ADP-ribosyltransferase"/>
    <property type="match status" value="1"/>
</dbReference>
<dbReference type="AlphaFoldDB" id="A0A8B7TX57"/>
<evidence type="ECO:0000256" key="7">
    <source>
        <dbReference type="ARBA" id="ARBA00023027"/>
    </source>
</evidence>
<evidence type="ECO:0000256" key="5">
    <source>
        <dbReference type="ARBA" id="ARBA00022729"/>
    </source>
</evidence>
<keyword evidence="8" id="KW-1015">Disulfide bond</keyword>
<dbReference type="RefSeq" id="XP_020009930.1">
    <property type="nucleotide sequence ID" value="XM_020154341.1"/>
</dbReference>
<dbReference type="GO" id="GO:0016779">
    <property type="term" value="F:nucleotidyltransferase activity"/>
    <property type="evidence" value="ECO:0007669"/>
    <property type="project" value="UniProtKB-KW"/>
</dbReference>
<dbReference type="Gene3D" id="3.90.176.10">
    <property type="entry name" value="Toxin ADP-ribosyltransferase, Chain A, domain 1"/>
    <property type="match status" value="1"/>
</dbReference>
<evidence type="ECO:0000256" key="1">
    <source>
        <dbReference type="ARBA" id="ARBA00009558"/>
    </source>
</evidence>
<gene>
    <name evidence="11" type="primary">LOC109678990</name>
</gene>
<evidence type="ECO:0000256" key="2">
    <source>
        <dbReference type="ARBA" id="ARBA00022676"/>
    </source>
</evidence>
<dbReference type="PROSITE" id="PS51996">
    <property type="entry name" value="TR_MART"/>
    <property type="match status" value="1"/>
</dbReference>
<evidence type="ECO:0000256" key="9">
    <source>
        <dbReference type="ARBA" id="ARBA00047597"/>
    </source>
</evidence>
<reference evidence="11" key="1">
    <citation type="submission" date="2025-08" db="UniProtKB">
        <authorList>
            <consortium name="RefSeq"/>
        </authorList>
    </citation>
    <scope>IDENTIFICATION</scope>
    <source>
        <tissue evidence="11">Leukocyte</tissue>
    </source>
</reference>
<keyword evidence="3 10" id="KW-0808">Transferase</keyword>
<dbReference type="GO" id="GO:0106274">
    <property type="term" value="F:NAD+-protein-arginine ADP-ribosyltransferase activity"/>
    <property type="evidence" value="ECO:0007669"/>
    <property type="project" value="UniProtKB-EC"/>
</dbReference>
<protein>
    <recommendedName>
        <fullName evidence="10">NAD(P)(+)--arginine ADP-ribosyltransferase</fullName>
        <ecNumber evidence="10">2.4.2.31</ecNumber>
    </recommendedName>
    <alternativeName>
        <fullName evidence="10">Mono(ADP-ribosyl)transferase</fullName>
    </alternativeName>
</protein>
<dbReference type="GO" id="GO:0003950">
    <property type="term" value="F:NAD+ poly-ADP-ribosyltransferase activity"/>
    <property type="evidence" value="ECO:0007669"/>
    <property type="project" value="TreeGrafter"/>
</dbReference>
<dbReference type="PANTHER" id="PTHR10339">
    <property type="entry name" value="ADP-RIBOSYLTRANSFERASE"/>
    <property type="match status" value="1"/>
</dbReference>
<keyword evidence="4" id="KW-0548">Nucleotidyltransferase</keyword>
<evidence type="ECO:0000256" key="4">
    <source>
        <dbReference type="ARBA" id="ARBA00022695"/>
    </source>
</evidence>
<dbReference type="PROSITE" id="PS01291">
    <property type="entry name" value="ART"/>
    <property type="match status" value="1"/>
</dbReference>
<dbReference type="EC" id="2.4.2.31" evidence="10"/>
<dbReference type="InterPro" id="IPR000768">
    <property type="entry name" value="ART"/>
</dbReference>